<evidence type="ECO:0000256" key="1">
    <source>
        <dbReference type="SAM" id="MobiDB-lite"/>
    </source>
</evidence>
<reference evidence="2" key="1">
    <citation type="submission" date="2019-12" db="EMBL/GenBank/DDBJ databases">
        <title>Genome sequencing and annotation of Brassica cretica.</title>
        <authorList>
            <person name="Studholme D.J."/>
            <person name="Sarris P."/>
        </authorList>
    </citation>
    <scope>NUCLEOTIDE SEQUENCE</scope>
    <source>
        <strain evidence="2">PFS-109/04</strain>
        <tissue evidence="2">Leaf</tissue>
    </source>
</reference>
<sequence length="75" mass="8204">MKSPSGCHLRPIVIRIKRGGDHTGGRRGLRESGGDEGENGEEDEAEMGHGGGEAVSMKERERKEKRGFRWEGGRG</sequence>
<feature type="compositionally biased region" description="Acidic residues" evidence="1">
    <location>
        <begin position="34"/>
        <end position="45"/>
    </location>
</feature>
<comment type="caution">
    <text evidence="2">The sequence shown here is derived from an EMBL/GenBank/DDBJ whole genome shotgun (WGS) entry which is preliminary data.</text>
</comment>
<proteinExistence type="predicted"/>
<dbReference type="EMBL" id="QGKX02000996">
    <property type="protein sequence ID" value="KAF3554633.1"/>
    <property type="molecule type" value="Genomic_DNA"/>
</dbReference>
<dbReference type="AlphaFoldDB" id="A0A8S9QQD7"/>
<gene>
    <name evidence="2" type="ORF">F2Q69_00010256</name>
</gene>
<name>A0A8S9QQD7_BRACR</name>
<feature type="compositionally biased region" description="Basic and acidic residues" evidence="1">
    <location>
        <begin position="18"/>
        <end position="33"/>
    </location>
</feature>
<evidence type="ECO:0000313" key="3">
    <source>
        <dbReference type="Proteomes" id="UP000712600"/>
    </source>
</evidence>
<feature type="compositionally biased region" description="Basic and acidic residues" evidence="1">
    <location>
        <begin position="56"/>
        <end position="75"/>
    </location>
</feature>
<organism evidence="2 3">
    <name type="scientific">Brassica cretica</name>
    <name type="common">Mustard</name>
    <dbReference type="NCBI Taxonomy" id="69181"/>
    <lineage>
        <taxon>Eukaryota</taxon>
        <taxon>Viridiplantae</taxon>
        <taxon>Streptophyta</taxon>
        <taxon>Embryophyta</taxon>
        <taxon>Tracheophyta</taxon>
        <taxon>Spermatophyta</taxon>
        <taxon>Magnoliopsida</taxon>
        <taxon>eudicotyledons</taxon>
        <taxon>Gunneridae</taxon>
        <taxon>Pentapetalae</taxon>
        <taxon>rosids</taxon>
        <taxon>malvids</taxon>
        <taxon>Brassicales</taxon>
        <taxon>Brassicaceae</taxon>
        <taxon>Brassiceae</taxon>
        <taxon>Brassica</taxon>
    </lineage>
</organism>
<accession>A0A8S9QQD7</accession>
<dbReference type="Proteomes" id="UP000712600">
    <property type="component" value="Unassembled WGS sequence"/>
</dbReference>
<protein>
    <submittedName>
        <fullName evidence="2">Uncharacterized protein</fullName>
    </submittedName>
</protein>
<feature type="region of interest" description="Disordered" evidence="1">
    <location>
        <begin position="17"/>
        <end position="75"/>
    </location>
</feature>
<evidence type="ECO:0000313" key="2">
    <source>
        <dbReference type="EMBL" id="KAF3554633.1"/>
    </source>
</evidence>